<dbReference type="EMBL" id="JASSZA010000014">
    <property type="protein sequence ID" value="KAK2094476.1"/>
    <property type="molecule type" value="Genomic_DNA"/>
</dbReference>
<evidence type="ECO:0000256" key="1">
    <source>
        <dbReference type="SAM" id="MobiDB-lite"/>
    </source>
</evidence>
<sequence length="108" mass="11316">MSTAYAALHLPRGLGCEDSDGGTGSPRKLQGRVSTNTRRSSQLRRGGAEMPGSGAGNGGGRRKGRGEERPGRRKGRGGSRLTRARGWGLRVWVRSDGKAVKKEAAGGD</sequence>
<keyword evidence="3" id="KW-1185">Reference proteome</keyword>
<dbReference type="Proteomes" id="UP001266305">
    <property type="component" value="Unassembled WGS sequence"/>
</dbReference>
<comment type="caution">
    <text evidence="2">The sequence shown here is derived from an EMBL/GenBank/DDBJ whole genome shotgun (WGS) entry which is preliminary data.</text>
</comment>
<organism evidence="2 3">
    <name type="scientific">Saguinus oedipus</name>
    <name type="common">Cotton-top tamarin</name>
    <name type="synonym">Oedipomidas oedipus</name>
    <dbReference type="NCBI Taxonomy" id="9490"/>
    <lineage>
        <taxon>Eukaryota</taxon>
        <taxon>Metazoa</taxon>
        <taxon>Chordata</taxon>
        <taxon>Craniata</taxon>
        <taxon>Vertebrata</taxon>
        <taxon>Euteleostomi</taxon>
        <taxon>Mammalia</taxon>
        <taxon>Eutheria</taxon>
        <taxon>Euarchontoglires</taxon>
        <taxon>Primates</taxon>
        <taxon>Haplorrhini</taxon>
        <taxon>Platyrrhini</taxon>
        <taxon>Cebidae</taxon>
        <taxon>Callitrichinae</taxon>
        <taxon>Saguinus</taxon>
    </lineage>
</organism>
<reference evidence="2 3" key="1">
    <citation type="submission" date="2023-05" db="EMBL/GenBank/DDBJ databases">
        <title>B98-5 Cell Line De Novo Hybrid Assembly: An Optical Mapping Approach.</title>
        <authorList>
            <person name="Kananen K."/>
            <person name="Auerbach J.A."/>
            <person name="Kautto E."/>
            <person name="Blachly J.S."/>
        </authorList>
    </citation>
    <scope>NUCLEOTIDE SEQUENCE [LARGE SCALE GENOMIC DNA]</scope>
    <source>
        <strain evidence="2">B95-8</strain>
        <tissue evidence="2">Cell line</tissue>
    </source>
</reference>
<name>A0ABQ9UC32_SAGOE</name>
<proteinExistence type="predicted"/>
<accession>A0ABQ9UC32</accession>
<feature type="region of interest" description="Disordered" evidence="1">
    <location>
        <begin position="1"/>
        <end position="88"/>
    </location>
</feature>
<evidence type="ECO:0000313" key="2">
    <source>
        <dbReference type="EMBL" id="KAK2094476.1"/>
    </source>
</evidence>
<gene>
    <name evidence="2" type="ORF">P7K49_028214</name>
</gene>
<protein>
    <submittedName>
        <fullName evidence="2">Uncharacterized protein</fullName>
    </submittedName>
</protein>
<evidence type="ECO:0000313" key="3">
    <source>
        <dbReference type="Proteomes" id="UP001266305"/>
    </source>
</evidence>